<dbReference type="GO" id="GO:0005829">
    <property type="term" value="C:cytosol"/>
    <property type="evidence" value="ECO:0007669"/>
    <property type="project" value="TreeGrafter"/>
</dbReference>
<accession>A0A917F8A6</accession>
<dbReference type="InterPro" id="IPR005793">
    <property type="entry name" value="Formyl_trans_C"/>
</dbReference>
<keyword evidence="4 5" id="KW-0648">Protein biosynthesis</keyword>
<dbReference type="InterPro" id="IPR005794">
    <property type="entry name" value="Fmt"/>
</dbReference>
<feature type="domain" description="Formyl transferase C-terminal" evidence="7">
    <location>
        <begin position="221"/>
        <end position="314"/>
    </location>
</feature>
<comment type="caution">
    <text evidence="8">The sequence shown here is derived from an EMBL/GenBank/DDBJ whole genome shotgun (WGS) entry which is preliminary data.</text>
</comment>
<keyword evidence="3 5" id="KW-0808">Transferase</keyword>
<evidence type="ECO:0000256" key="2">
    <source>
        <dbReference type="ARBA" id="ARBA00012261"/>
    </source>
</evidence>
<evidence type="ECO:0000313" key="9">
    <source>
        <dbReference type="Proteomes" id="UP000632498"/>
    </source>
</evidence>
<dbReference type="CDD" id="cd08646">
    <property type="entry name" value="FMT_core_Met-tRNA-FMT_N"/>
    <property type="match status" value="1"/>
</dbReference>
<evidence type="ECO:0000256" key="1">
    <source>
        <dbReference type="ARBA" id="ARBA00010699"/>
    </source>
</evidence>
<organism evidence="8 9">
    <name type="scientific">Terasakiella brassicae</name>
    <dbReference type="NCBI Taxonomy" id="1634917"/>
    <lineage>
        <taxon>Bacteria</taxon>
        <taxon>Pseudomonadati</taxon>
        <taxon>Pseudomonadota</taxon>
        <taxon>Alphaproteobacteria</taxon>
        <taxon>Rhodospirillales</taxon>
        <taxon>Terasakiellaceae</taxon>
        <taxon>Terasakiella</taxon>
    </lineage>
</organism>
<protein>
    <recommendedName>
        <fullName evidence="2 5">Methionyl-tRNA formyltransferase</fullName>
        <ecNumber evidence="2 5">2.1.2.9</ecNumber>
    </recommendedName>
</protein>
<dbReference type="HAMAP" id="MF_00182">
    <property type="entry name" value="Formyl_trans"/>
    <property type="match status" value="1"/>
</dbReference>
<name>A0A917F8A6_9PROT</name>
<dbReference type="InterPro" id="IPR044135">
    <property type="entry name" value="Met-tRNA-FMT_C"/>
</dbReference>
<gene>
    <name evidence="5 8" type="primary">fmt</name>
    <name evidence="8" type="ORF">GCM10011332_02610</name>
</gene>
<evidence type="ECO:0000259" key="7">
    <source>
        <dbReference type="Pfam" id="PF02911"/>
    </source>
</evidence>
<evidence type="ECO:0000256" key="3">
    <source>
        <dbReference type="ARBA" id="ARBA00022679"/>
    </source>
</evidence>
<dbReference type="AlphaFoldDB" id="A0A917F8A6"/>
<keyword evidence="9" id="KW-1185">Reference proteome</keyword>
<comment type="similarity">
    <text evidence="1 5">Belongs to the Fmt family.</text>
</comment>
<evidence type="ECO:0000259" key="6">
    <source>
        <dbReference type="Pfam" id="PF00551"/>
    </source>
</evidence>
<feature type="binding site" evidence="5">
    <location>
        <begin position="127"/>
        <end position="130"/>
    </location>
    <ligand>
        <name>(6S)-5,6,7,8-tetrahydrofolate</name>
        <dbReference type="ChEBI" id="CHEBI:57453"/>
    </ligand>
</feature>
<evidence type="ECO:0000256" key="4">
    <source>
        <dbReference type="ARBA" id="ARBA00022917"/>
    </source>
</evidence>
<reference evidence="8" key="1">
    <citation type="journal article" date="2014" name="Int. J. Syst. Evol. Microbiol.">
        <title>Complete genome sequence of Corynebacterium casei LMG S-19264T (=DSM 44701T), isolated from a smear-ripened cheese.</title>
        <authorList>
            <consortium name="US DOE Joint Genome Institute (JGI-PGF)"/>
            <person name="Walter F."/>
            <person name="Albersmeier A."/>
            <person name="Kalinowski J."/>
            <person name="Ruckert C."/>
        </authorList>
    </citation>
    <scope>NUCLEOTIDE SEQUENCE</scope>
    <source>
        <strain evidence="8">CGMCC 1.15254</strain>
    </source>
</reference>
<dbReference type="CDD" id="cd08704">
    <property type="entry name" value="Met_tRNA_FMT_C"/>
    <property type="match status" value="1"/>
</dbReference>
<dbReference type="Gene3D" id="3.40.50.12230">
    <property type="match status" value="1"/>
</dbReference>
<dbReference type="InterPro" id="IPR041711">
    <property type="entry name" value="Met-tRNA-FMT_N"/>
</dbReference>
<dbReference type="EC" id="2.1.2.9" evidence="2 5"/>
<dbReference type="PROSITE" id="PS00373">
    <property type="entry name" value="GART"/>
    <property type="match status" value="1"/>
</dbReference>
<dbReference type="Pfam" id="PF00551">
    <property type="entry name" value="Formyl_trans_N"/>
    <property type="match status" value="1"/>
</dbReference>
<reference evidence="8" key="2">
    <citation type="submission" date="2020-09" db="EMBL/GenBank/DDBJ databases">
        <authorList>
            <person name="Sun Q."/>
            <person name="Zhou Y."/>
        </authorList>
    </citation>
    <scope>NUCLEOTIDE SEQUENCE</scope>
    <source>
        <strain evidence="8">CGMCC 1.15254</strain>
    </source>
</reference>
<dbReference type="InterPro" id="IPR011034">
    <property type="entry name" value="Formyl_transferase-like_C_sf"/>
</dbReference>
<dbReference type="SUPFAM" id="SSF53328">
    <property type="entry name" value="Formyltransferase"/>
    <property type="match status" value="1"/>
</dbReference>
<comment type="catalytic activity">
    <reaction evidence="5">
        <text>L-methionyl-tRNA(fMet) + (6R)-10-formyltetrahydrofolate = N-formyl-L-methionyl-tRNA(fMet) + (6S)-5,6,7,8-tetrahydrofolate + H(+)</text>
        <dbReference type="Rhea" id="RHEA:24380"/>
        <dbReference type="Rhea" id="RHEA-COMP:9952"/>
        <dbReference type="Rhea" id="RHEA-COMP:9953"/>
        <dbReference type="ChEBI" id="CHEBI:15378"/>
        <dbReference type="ChEBI" id="CHEBI:57453"/>
        <dbReference type="ChEBI" id="CHEBI:78530"/>
        <dbReference type="ChEBI" id="CHEBI:78844"/>
        <dbReference type="ChEBI" id="CHEBI:195366"/>
        <dbReference type="EC" id="2.1.2.9"/>
    </reaction>
</comment>
<comment type="function">
    <text evidence="5">Attaches a formyl group to the free amino group of methionyl-tRNA(fMet). The formyl group appears to play a dual role in the initiator identity of N-formylmethionyl-tRNA by promoting its recognition by IF2 and preventing the misappropriation of this tRNA by the elongation apparatus.</text>
</comment>
<dbReference type="InterPro" id="IPR036477">
    <property type="entry name" value="Formyl_transf_N_sf"/>
</dbReference>
<dbReference type="SUPFAM" id="SSF50486">
    <property type="entry name" value="FMT C-terminal domain-like"/>
    <property type="match status" value="1"/>
</dbReference>
<dbReference type="GO" id="GO:0004479">
    <property type="term" value="F:methionyl-tRNA formyltransferase activity"/>
    <property type="evidence" value="ECO:0007669"/>
    <property type="project" value="UniProtKB-UniRule"/>
</dbReference>
<dbReference type="InterPro" id="IPR002376">
    <property type="entry name" value="Formyl_transf_N"/>
</dbReference>
<dbReference type="PANTHER" id="PTHR11138">
    <property type="entry name" value="METHIONYL-TRNA FORMYLTRANSFERASE"/>
    <property type="match status" value="1"/>
</dbReference>
<proteinExistence type="inferred from homology"/>
<dbReference type="InterPro" id="IPR001555">
    <property type="entry name" value="GART_AS"/>
</dbReference>
<dbReference type="Proteomes" id="UP000632498">
    <property type="component" value="Unassembled WGS sequence"/>
</dbReference>
<dbReference type="NCBIfam" id="TIGR00460">
    <property type="entry name" value="fmt"/>
    <property type="match status" value="1"/>
</dbReference>
<feature type="domain" description="Formyl transferase N-terminal" evidence="6">
    <location>
        <begin position="19"/>
        <end position="197"/>
    </location>
</feature>
<dbReference type="Pfam" id="PF02911">
    <property type="entry name" value="Formyl_trans_C"/>
    <property type="match status" value="1"/>
</dbReference>
<evidence type="ECO:0000313" key="8">
    <source>
        <dbReference type="EMBL" id="GGF52842.1"/>
    </source>
</evidence>
<dbReference type="EMBL" id="BMHV01000002">
    <property type="protein sequence ID" value="GGF52842.1"/>
    <property type="molecule type" value="Genomic_DNA"/>
</dbReference>
<dbReference type="PANTHER" id="PTHR11138:SF5">
    <property type="entry name" value="METHIONYL-TRNA FORMYLTRANSFERASE, MITOCHONDRIAL"/>
    <property type="match status" value="1"/>
</dbReference>
<sequence length="322" mass="34688">MSEIKAMTESEFLKVEKPMRLVFMGTPDFSVSILAGLIDAGHNVVCVYSQPPRKSGRGQKVQLTPVHAYADSQGIEVRTPVSLKSAEEQQAFADLKADCAVVAAYGLILPKAILDAPVHGCLNAHASILPRWRGAAPIQRAIEAGDDVSGVTIMQMDEGLDTGDMLLIQPVAITTSTTGESLHDSLAMESAKLTLEALRAVQGGYAKPQAQPQDGVTYAKKLEKEESRIDWTQPNTVIERKIRAFTPWPGTWFGVGQDRIKVIEAELCDLSGEAGTRLDTDGLVIACAEGSLRLMKVQRSGKGATDAQSFLRGFDIPVGEKL</sequence>
<evidence type="ECO:0000256" key="5">
    <source>
        <dbReference type="HAMAP-Rule" id="MF_00182"/>
    </source>
</evidence>